<feature type="compositionally biased region" description="Gly residues" evidence="11">
    <location>
        <begin position="590"/>
        <end position="599"/>
    </location>
</feature>
<keyword evidence="5" id="KW-0677">Repeat</keyword>
<keyword evidence="9" id="KW-0175">Coiled coil</keyword>
<evidence type="ECO:0000256" key="8">
    <source>
        <dbReference type="ARBA" id="ARBA00023043"/>
    </source>
</evidence>
<feature type="region of interest" description="Disordered" evidence="11">
    <location>
        <begin position="32"/>
        <end position="56"/>
    </location>
</feature>
<keyword evidence="4 10" id="KW-0540">Nuclease</keyword>
<dbReference type="InterPro" id="IPR047139">
    <property type="entry name" value="ANKZ1/VMS1"/>
</dbReference>
<comment type="similarity">
    <text evidence="2 10">Belongs to the ANKZF1/VMS1 family.</text>
</comment>
<dbReference type="GO" id="GO:0004519">
    <property type="term" value="F:endonuclease activity"/>
    <property type="evidence" value="ECO:0007669"/>
    <property type="project" value="UniProtKB-KW"/>
</dbReference>
<evidence type="ECO:0000256" key="5">
    <source>
        <dbReference type="ARBA" id="ARBA00022737"/>
    </source>
</evidence>
<evidence type="ECO:0000256" key="6">
    <source>
        <dbReference type="ARBA" id="ARBA00022759"/>
    </source>
</evidence>
<reference evidence="13" key="1">
    <citation type="submission" date="2023-02" db="EMBL/GenBank/DDBJ databases">
        <title>Identification and recombinant expression of a fungal hydrolase from Papiliotrema laurentii that hydrolyzes apple cutin and clears colloidal polyester polyurethane.</title>
        <authorList>
            <consortium name="DOE Joint Genome Institute"/>
            <person name="Roman V.A."/>
            <person name="Bojanowski C."/>
            <person name="Crable B.R."/>
            <person name="Wagner D.N."/>
            <person name="Hung C.S."/>
            <person name="Nadeau L.J."/>
            <person name="Schratz L."/>
            <person name="Haridas S."/>
            <person name="Pangilinan J."/>
            <person name="Lipzen A."/>
            <person name="Na H."/>
            <person name="Yan M."/>
            <person name="Ng V."/>
            <person name="Grigoriev I.V."/>
            <person name="Spatafora J.W."/>
            <person name="Barlow D."/>
            <person name="Biffinger J."/>
            <person name="Kelley-Loughnane N."/>
            <person name="Varaljay V.A."/>
            <person name="Crookes-Goodson W.J."/>
        </authorList>
    </citation>
    <scope>NUCLEOTIDE SEQUENCE</scope>
    <source>
        <strain evidence="13">5307AH</strain>
    </source>
</reference>
<comment type="subcellular location">
    <subcellularLocation>
        <location evidence="1">Cytoplasm</location>
    </subcellularLocation>
</comment>
<keyword evidence="7 10" id="KW-0378">Hydrolase</keyword>
<sequence length="630" mass="69359">MATPQSVLSRPISVYSFPPSLLAHLAVRSIQDAQQEETTDAARPAAVTPSNPAPGSLRCQTCPGAGFETVEEQRNHFKSDWHRYNAKAKLTGRAVSAEEWEGMVEGISSISGSASSSSSGSSHSQPQSKLSRLLARQTLNPDAKGAVDSDEEAEIEDRKRRAQLRTAVVWFSPSKPIDELGVPKDTQFGVHRALFPRYESAADYLQALKSMQLDESPVEEQEERRITMLMVAGGHFAGMVVGLRPRGKGEKQEVKGAGDVRIIHHKTFHRYTTRKKQGGSQGLNDNSKSKAISAGAMLRRYGEQALQEEIRALLLEWSVDIALSERIFIRASTHGKKSFWGYEGAVLDKTDDRIRTFPFPTRRPTQQELLRCWHELTRVKISHLSAETLAALDEEYIASLQPKTKPIKPTPQPIAPAPVAAPKLSAEEEAKIARTKRIDEMVRKGRVEALKPMYEKYPAEIDSTLLGVAASSSQEEMIRYLILEAKVDPTVTLDNGKKAYELASTKGARNMFRRVAYDNPSLWDWTAARVPSGLSEEAEAAQNQKKADRRKGMREKLKERAAARAVEEEEKEPEPVQPAVPASSGSGPQKLGGAGGAAGLAGLSAEMRQQIERERRARAAEARFKTAPAA</sequence>
<evidence type="ECO:0000256" key="4">
    <source>
        <dbReference type="ARBA" id="ARBA00022722"/>
    </source>
</evidence>
<evidence type="ECO:0000256" key="7">
    <source>
        <dbReference type="ARBA" id="ARBA00022801"/>
    </source>
</evidence>
<evidence type="ECO:0000259" key="12">
    <source>
        <dbReference type="PROSITE" id="PS52044"/>
    </source>
</evidence>
<dbReference type="EMBL" id="JAODAN010000001">
    <property type="protein sequence ID" value="KAK1927545.1"/>
    <property type="molecule type" value="Genomic_DNA"/>
</dbReference>
<dbReference type="PANTHER" id="PTHR16036:SF2">
    <property type="entry name" value="TRNA ENDONUCLEASE ANKZF1"/>
    <property type="match status" value="1"/>
</dbReference>
<comment type="caution">
    <text evidence="13">The sequence shown here is derived from an EMBL/GenBank/DDBJ whole genome shotgun (WGS) entry which is preliminary data.</text>
</comment>
<keyword evidence="8" id="KW-0040">ANK repeat</keyword>
<keyword evidence="14" id="KW-1185">Reference proteome</keyword>
<feature type="compositionally biased region" description="Basic and acidic residues" evidence="11">
    <location>
        <begin position="609"/>
        <end position="624"/>
    </location>
</feature>
<dbReference type="PROSITE" id="PS52044">
    <property type="entry name" value="VLRF1"/>
    <property type="match status" value="1"/>
</dbReference>
<evidence type="ECO:0000256" key="9">
    <source>
        <dbReference type="ARBA" id="ARBA00023054"/>
    </source>
</evidence>
<keyword evidence="6 10" id="KW-0255">Endonuclease</keyword>
<evidence type="ECO:0000256" key="3">
    <source>
        <dbReference type="ARBA" id="ARBA00022490"/>
    </source>
</evidence>
<dbReference type="GO" id="GO:0005737">
    <property type="term" value="C:cytoplasm"/>
    <property type="evidence" value="ECO:0007669"/>
    <property type="project" value="UniProtKB-SubCell"/>
</dbReference>
<dbReference type="PANTHER" id="PTHR16036">
    <property type="entry name" value="ANKYRIN REPEAT AND ZINC FINGER DOMAIN-CONTAINING PROTEIN 1"/>
    <property type="match status" value="1"/>
</dbReference>
<evidence type="ECO:0000256" key="1">
    <source>
        <dbReference type="ARBA" id="ARBA00004496"/>
    </source>
</evidence>
<feature type="region of interest" description="Disordered" evidence="11">
    <location>
        <begin position="139"/>
        <end position="158"/>
    </location>
</feature>
<feature type="region of interest" description="Disordered" evidence="11">
    <location>
        <begin position="109"/>
        <end position="131"/>
    </location>
</feature>
<name>A0AAD9L8W4_PAPLA</name>
<feature type="domain" description="VLRF1" evidence="12">
    <location>
        <begin position="222"/>
        <end position="379"/>
    </location>
</feature>
<gene>
    <name evidence="13" type="ORF">DB88DRAFT_37241</name>
</gene>
<dbReference type="AlphaFoldDB" id="A0AAD9L8W4"/>
<feature type="compositionally biased region" description="Low complexity" evidence="11">
    <location>
        <begin position="109"/>
        <end position="124"/>
    </location>
</feature>
<feature type="region of interest" description="Disordered" evidence="11">
    <location>
        <begin position="537"/>
        <end position="630"/>
    </location>
</feature>
<evidence type="ECO:0000313" key="14">
    <source>
        <dbReference type="Proteomes" id="UP001182556"/>
    </source>
</evidence>
<dbReference type="GO" id="GO:0016787">
    <property type="term" value="F:hydrolase activity"/>
    <property type="evidence" value="ECO:0007669"/>
    <property type="project" value="UniProtKB-KW"/>
</dbReference>
<dbReference type="InterPro" id="IPR041175">
    <property type="entry name" value="VLRF1/Vms1"/>
</dbReference>
<evidence type="ECO:0000256" key="2">
    <source>
        <dbReference type="ARBA" id="ARBA00009262"/>
    </source>
</evidence>
<protein>
    <recommendedName>
        <fullName evidence="12">VLRF1 domain-containing protein</fullName>
    </recommendedName>
</protein>
<organism evidence="13 14">
    <name type="scientific">Papiliotrema laurentii</name>
    <name type="common">Cryptococcus laurentii</name>
    <dbReference type="NCBI Taxonomy" id="5418"/>
    <lineage>
        <taxon>Eukaryota</taxon>
        <taxon>Fungi</taxon>
        <taxon>Dikarya</taxon>
        <taxon>Basidiomycota</taxon>
        <taxon>Agaricomycotina</taxon>
        <taxon>Tremellomycetes</taxon>
        <taxon>Tremellales</taxon>
        <taxon>Rhynchogastremaceae</taxon>
        <taxon>Papiliotrema</taxon>
    </lineage>
</organism>
<dbReference type="GO" id="GO:0036503">
    <property type="term" value="P:ERAD pathway"/>
    <property type="evidence" value="ECO:0007669"/>
    <property type="project" value="TreeGrafter"/>
</dbReference>
<dbReference type="Proteomes" id="UP001182556">
    <property type="component" value="Unassembled WGS sequence"/>
</dbReference>
<keyword evidence="3 10" id="KW-0963">Cytoplasm</keyword>
<feature type="compositionally biased region" description="Low complexity" evidence="11">
    <location>
        <begin position="577"/>
        <end position="589"/>
    </location>
</feature>
<dbReference type="Pfam" id="PF18826">
    <property type="entry name" value="bVLRF1"/>
    <property type="match status" value="1"/>
</dbReference>
<evidence type="ECO:0000256" key="11">
    <source>
        <dbReference type="SAM" id="MobiDB-lite"/>
    </source>
</evidence>
<evidence type="ECO:0000313" key="13">
    <source>
        <dbReference type="EMBL" id="KAK1927545.1"/>
    </source>
</evidence>
<feature type="compositionally biased region" description="Basic and acidic residues" evidence="11">
    <location>
        <begin position="554"/>
        <end position="566"/>
    </location>
</feature>
<accession>A0AAD9L8W4</accession>
<proteinExistence type="inferred from homology"/>
<feature type="active site" evidence="10">
    <location>
        <position position="281"/>
    </location>
</feature>
<evidence type="ECO:0000256" key="10">
    <source>
        <dbReference type="PROSITE-ProRule" id="PRU01389"/>
    </source>
</evidence>
<comment type="domain">
    <text evidence="10">The VLRF1 domain mediates binding to the 60S ribosomal subunit.</text>
</comment>